<dbReference type="Proteomes" id="UP000485058">
    <property type="component" value="Unassembled WGS sequence"/>
</dbReference>
<dbReference type="AlphaFoldDB" id="A0A6A0AAV6"/>
<organism evidence="1 2">
    <name type="scientific">Haematococcus lacustris</name>
    <name type="common">Green alga</name>
    <name type="synonym">Haematococcus pluvialis</name>
    <dbReference type="NCBI Taxonomy" id="44745"/>
    <lineage>
        <taxon>Eukaryota</taxon>
        <taxon>Viridiplantae</taxon>
        <taxon>Chlorophyta</taxon>
        <taxon>core chlorophytes</taxon>
        <taxon>Chlorophyceae</taxon>
        <taxon>CS clade</taxon>
        <taxon>Chlamydomonadales</taxon>
        <taxon>Haematococcaceae</taxon>
        <taxon>Haematococcus</taxon>
    </lineage>
</organism>
<dbReference type="EMBL" id="BLLF01004605">
    <property type="protein sequence ID" value="GFH29940.1"/>
    <property type="molecule type" value="Genomic_DNA"/>
</dbReference>
<name>A0A6A0AAV6_HAELA</name>
<gene>
    <name evidence="1" type="ORF">HaLaN_28693</name>
</gene>
<proteinExistence type="predicted"/>
<accession>A0A6A0AAV6</accession>
<keyword evidence="2" id="KW-1185">Reference proteome</keyword>
<evidence type="ECO:0000313" key="2">
    <source>
        <dbReference type="Proteomes" id="UP000485058"/>
    </source>
</evidence>
<reference evidence="1 2" key="1">
    <citation type="submission" date="2020-02" db="EMBL/GenBank/DDBJ databases">
        <title>Draft genome sequence of Haematococcus lacustris strain NIES-144.</title>
        <authorList>
            <person name="Morimoto D."/>
            <person name="Nakagawa S."/>
            <person name="Yoshida T."/>
            <person name="Sawayama S."/>
        </authorList>
    </citation>
    <scope>NUCLEOTIDE SEQUENCE [LARGE SCALE GENOMIC DNA]</scope>
    <source>
        <strain evidence="1 2">NIES-144</strain>
    </source>
</reference>
<protein>
    <submittedName>
        <fullName evidence="1">Uncharacterized protein</fullName>
    </submittedName>
</protein>
<sequence length="17" mass="1577">MASSHPGASSVTSLCAA</sequence>
<comment type="caution">
    <text evidence="1">The sequence shown here is derived from an EMBL/GenBank/DDBJ whole genome shotgun (WGS) entry which is preliminary data.</text>
</comment>
<feature type="non-terminal residue" evidence="1">
    <location>
        <position position="1"/>
    </location>
</feature>
<evidence type="ECO:0000313" key="1">
    <source>
        <dbReference type="EMBL" id="GFH29940.1"/>
    </source>
</evidence>